<dbReference type="InterPro" id="IPR001229">
    <property type="entry name" value="Jacalin-like_lectin_dom"/>
</dbReference>
<accession>A0A0D6QXX5</accession>
<reference evidence="3" key="1">
    <citation type="submission" date="2015-03" db="EMBL/GenBank/DDBJ databases">
        <title>A transcriptome of Araucaria cunninghamii, an australian fine timber species.</title>
        <authorList>
            <person name="Jing Yi C.J.Y."/>
            <person name="Yin San L.Y.S."/>
            <person name="Abdul Karim S.S."/>
            <person name="Wan Azmi N.N."/>
            <person name="Hercus R.R."/>
            <person name="Croft L.L."/>
        </authorList>
    </citation>
    <scope>NUCLEOTIDE SEQUENCE</scope>
    <source>
        <strain evidence="3">MI0301</strain>
        <tissue evidence="3">Leaf</tissue>
    </source>
</reference>
<evidence type="ECO:0000259" key="2">
    <source>
        <dbReference type="PROSITE" id="PS51752"/>
    </source>
</evidence>
<evidence type="ECO:0000313" key="3">
    <source>
        <dbReference type="EMBL" id="JAG94863.1"/>
    </source>
</evidence>
<protein>
    <recommendedName>
        <fullName evidence="2">Jacalin-type lectin domain-containing protein</fullName>
    </recommendedName>
</protein>
<keyword evidence="1" id="KW-0430">Lectin</keyword>
<dbReference type="Gene3D" id="2.100.10.30">
    <property type="entry name" value="Jacalin-like lectin domain"/>
    <property type="match status" value="1"/>
</dbReference>
<dbReference type="SMART" id="SM00915">
    <property type="entry name" value="Jacalin"/>
    <property type="match status" value="1"/>
</dbReference>
<dbReference type="InterPro" id="IPR036404">
    <property type="entry name" value="Jacalin-like_lectin_dom_sf"/>
</dbReference>
<dbReference type="AlphaFoldDB" id="A0A0D6QXX5"/>
<name>A0A0D6QXX5_ARACU</name>
<organism evidence="3">
    <name type="scientific">Araucaria cunninghamii</name>
    <name type="common">Hoop pine</name>
    <name type="synonym">Moreton Bay pine</name>
    <dbReference type="NCBI Taxonomy" id="56994"/>
    <lineage>
        <taxon>Eukaryota</taxon>
        <taxon>Viridiplantae</taxon>
        <taxon>Streptophyta</taxon>
        <taxon>Embryophyta</taxon>
        <taxon>Tracheophyta</taxon>
        <taxon>Spermatophyta</taxon>
        <taxon>Pinopsida</taxon>
        <taxon>Pinidae</taxon>
        <taxon>Conifers II</taxon>
        <taxon>Araucariales</taxon>
        <taxon>Araucariaceae</taxon>
        <taxon>Araucaria</taxon>
    </lineage>
</organism>
<evidence type="ECO:0000256" key="1">
    <source>
        <dbReference type="ARBA" id="ARBA00022734"/>
    </source>
</evidence>
<proteinExistence type="predicted"/>
<dbReference type="PROSITE" id="PS51752">
    <property type="entry name" value="JACALIN_LECTIN"/>
    <property type="match status" value="1"/>
</dbReference>
<dbReference type="GO" id="GO:0030246">
    <property type="term" value="F:carbohydrate binding"/>
    <property type="evidence" value="ECO:0007669"/>
    <property type="project" value="UniProtKB-KW"/>
</dbReference>
<dbReference type="Pfam" id="PF01419">
    <property type="entry name" value="Jacalin"/>
    <property type="match status" value="1"/>
</dbReference>
<feature type="domain" description="Jacalin-type lectin" evidence="2">
    <location>
        <begin position="6"/>
        <end position="155"/>
    </location>
</feature>
<sequence length="158" mass="17060">MAQEMYKIEGPWGGAGGDEWTDGTYSNISGFTIGAGDCIHSIQVNYTLNCEGNQVNPVQATRHGGGAGGQQPTIQLESNEYLSKIEGEVGIQDGHNVVKSLTLIVSNTDKKVLDKPYHYGTKGDSTFKSDDGRKIVGFWGRSSGYVDKIGVYTVKNNH</sequence>
<dbReference type="EMBL" id="GCKF01042204">
    <property type="protein sequence ID" value="JAG94863.1"/>
    <property type="molecule type" value="Transcribed_RNA"/>
</dbReference>
<dbReference type="SUPFAM" id="SSF51101">
    <property type="entry name" value="Mannose-binding lectins"/>
    <property type="match status" value="1"/>
</dbReference>
<dbReference type="PANTHER" id="PTHR46506">
    <property type="entry name" value="OS05G0143600 PROTEIN"/>
    <property type="match status" value="1"/>
</dbReference>